<dbReference type="Proteomes" id="UP000050509">
    <property type="component" value="Unassembled WGS sequence"/>
</dbReference>
<organism evidence="1 2">
    <name type="scientific">Kouleothrix aurantiaca</name>
    <dbReference type="NCBI Taxonomy" id="186479"/>
    <lineage>
        <taxon>Bacteria</taxon>
        <taxon>Bacillati</taxon>
        <taxon>Chloroflexota</taxon>
        <taxon>Chloroflexia</taxon>
        <taxon>Chloroflexales</taxon>
        <taxon>Roseiflexineae</taxon>
        <taxon>Roseiflexaceae</taxon>
        <taxon>Kouleothrix</taxon>
    </lineage>
</organism>
<dbReference type="Gene3D" id="3.20.80.10">
    <property type="entry name" value="Regulatory factor, effector binding domain"/>
    <property type="match status" value="1"/>
</dbReference>
<accession>A0A0P9F7C8</accession>
<evidence type="ECO:0000313" key="2">
    <source>
        <dbReference type="Proteomes" id="UP000050509"/>
    </source>
</evidence>
<protein>
    <submittedName>
        <fullName evidence="1">Uncharacterized protein</fullName>
    </submittedName>
</protein>
<keyword evidence="2" id="KW-1185">Reference proteome</keyword>
<dbReference type="InterPro" id="IPR011256">
    <property type="entry name" value="Reg_factor_effector_dom_sf"/>
</dbReference>
<gene>
    <name evidence="1" type="ORF">SE17_15510</name>
</gene>
<evidence type="ECO:0000313" key="1">
    <source>
        <dbReference type="EMBL" id="KPV52439.1"/>
    </source>
</evidence>
<comment type="caution">
    <text evidence="1">The sequence shown here is derived from an EMBL/GenBank/DDBJ whole genome shotgun (WGS) entry which is preliminary data.</text>
</comment>
<reference evidence="1 2" key="1">
    <citation type="submission" date="2015-09" db="EMBL/GenBank/DDBJ databases">
        <title>Draft genome sequence of Kouleothrix aurantiaca JCM 19913.</title>
        <authorList>
            <person name="Hemp J."/>
        </authorList>
    </citation>
    <scope>NUCLEOTIDE SEQUENCE [LARGE SCALE GENOMIC DNA]</scope>
    <source>
        <strain evidence="1 2">COM-B</strain>
    </source>
</reference>
<name>A0A0P9F7C8_9CHLR</name>
<feature type="non-terminal residue" evidence="1">
    <location>
        <position position="75"/>
    </location>
</feature>
<dbReference type="AlphaFoldDB" id="A0A0P9F7C8"/>
<proteinExistence type="predicted"/>
<sequence>MEHNQQNPAVEEVMLQPQPVASIRGTIPIAQIGPSMGERLEALGAFVQREGLAVLGPPFARYHSFGEAETDLEVG</sequence>
<dbReference type="EMBL" id="LJCR01000544">
    <property type="protein sequence ID" value="KPV52439.1"/>
    <property type="molecule type" value="Genomic_DNA"/>
</dbReference>